<accession>A0ACC2PK12</accession>
<evidence type="ECO:0000313" key="2">
    <source>
        <dbReference type="Proteomes" id="UP001239111"/>
    </source>
</evidence>
<dbReference type="EMBL" id="CM056741">
    <property type="protein sequence ID" value="KAJ8683358.1"/>
    <property type="molecule type" value="Genomic_DNA"/>
</dbReference>
<organism evidence="1 2">
    <name type="scientific">Eretmocerus hayati</name>
    <dbReference type="NCBI Taxonomy" id="131215"/>
    <lineage>
        <taxon>Eukaryota</taxon>
        <taxon>Metazoa</taxon>
        <taxon>Ecdysozoa</taxon>
        <taxon>Arthropoda</taxon>
        <taxon>Hexapoda</taxon>
        <taxon>Insecta</taxon>
        <taxon>Pterygota</taxon>
        <taxon>Neoptera</taxon>
        <taxon>Endopterygota</taxon>
        <taxon>Hymenoptera</taxon>
        <taxon>Apocrita</taxon>
        <taxon>Proctotrupomorpha</taxon>
        <taxon>Chalcidoidea</taxon>
        <taxon>Aphelinidae</taxon>
        <taxon>Aphelininae</taxon>
        <taxon>Eretmocerus</taxon>
    </lineage>
</organism>
<evidence type="ECO:0000313" key="1">
    <source>
        <dbReference type="EMBL" id="KAJ8683358.1"/>
    </source>
</evidence>
<protein>
    <submittedName>
        <fullName evidence="1">Uncharacterized protein</fullName>
    </submittedName>
</protein>
<proteinExistence type="predicted"/>
<name>A0ACC2PK12_9HYME</name>
<dbReference type="Proteomes" id="UP001239111">
    <property type="component" value="Chromosome 1"/>
</dbReference>
<comment type="caution">
    <text evidence="1">The sequence shown here is derived from an EMBL/GenBank/DDBJ whole genome shotgun (WGS) entry which is preliminary data.</text>
</comment>
<keyword evidence="2" id="KW-1185">Reference proteome</keyword>
<sequence length="120" mass="12916">MVVREPSAVSPCQNVWGLEALLNQTLGPVSALEVSPEPVAEVRGSGTPVVPGWWESEAGRRLQARRIVAETCFARGWSPATAKIPRSRSSRSRWTFPIRFNNTCPRGAGLLPGVGNPIPG</sequence>
<reference evidence="1" key="1">
    <citation type="submission" date="2023-04" db="EMBL/GenBank/DDBJ databases">
        <title>A chromosome-level genome assembly of the parasitoid wasp Eretmocerus hayati.</title>
        <authorList>
            <person name="Zhong Y."/>
            <person name="Liu S."/>
            <person name="Liu Y."/>
        </authorList>
    </citation>
    <scope>NUCLEOTIDE SEQUENCE</scope>
    <source>
        <strain evidence="1">ZJU_SS_LIU_2023</strain>
    </source>
</reference>
<gene>
    <name evidence="1" type="ORF">QAD02_019150</name>
</gene>